<dbReference type="EMBL" id="FNXT01000821">
    <property type="protein sequence ID" value="SZX67925.1"/>
    <property type="molecule type" value="Genomic_DNA"/>
</dbReference>
<accession>A0A383VQY0</accession>
<sequence>MAALSSSSTVGHCLRPSSLQRVACRHSQIHTAAQVSTIRHRAAAAAVSQLTAVPPLGLHQQQGLLRRRAGVITAAGRPRKQQQPNPEDEPQLDMDDVMYGTEDDEGEEGMQDVEEAEEDGGEAAGAMGLDDSPRRITYLDDAEEFGEEDYEFGDEDEDEAAEAEGADAELEGWDAALSNFDTAQDAAAPAVPTKEEREAAAARAMVRFEEAAEDEEDAPTLEVVPAPVPEQWRPKTFDEQTVQLAPADKEALARNRQGYAVFPMDGMELLVNELPDGRMVLADCFVLSTFDELFSRPAISDEVPREPRLFQLLPWEHTKTGDTLKRIDPKVTLMRMYFVGVSSMEPYQVDMSQVYSFDCLERSFVRHSVTTLGENHVDPVLRIREDGIFIEDAAAVPGMALVAEGFAGHPQEQYTDPDKQFNIRDYVRMGLWPEPGLLEGEQEALPALAAADEAAQQEAIEERLEELELMEELDDMPDVPAVDMV</sequence>
<gene>
    <name evidence="2" type="ORF">BQ4739_LOCUS8262</name>
</gene>
<dbReference type="AlphaFoldDB" id="A0A383VQY0"/>
<evidence type="ECO:0000313" key="2">
    <source>
        <dbReference type="EMBL" id="SZX67925.1"/>
    </source>
</evidence>
<reference evidence="2 3" key="1">
    <citation type="submission" date="2016-10" db="EMBL/GenBank/DDBJ databases">
        <authorList>
            <person name="Cai Z."/>
        </authorList>
    </citation>
    <scope>NUCLEOTIDE SEQUENCE [LARGE SCALE GENOMIC DNA]</scope>
</reference>
<name>A0A383VQY0_TETOB</name>
<evidence type="ECO:0000313" key="3">
    <source>
        <dbReference type="Proteomes" id="UP000256970"/>
    </source>
</evidence>
<proteinExistence type="predicted"/>
<keyword evidence="3" id="KW-1185">Reference proteome</keyword>
<evidence type="ECO:0000256" key="1">
    <source>
        <dbReference type="SAM" id="MobiDB-lite"/>
    </source>
</evidence>
<feature type="compositionally biased region" description="Acidic residues" evidence="1">
    <location>
        <begin position="86"/>
        <end position="121"/>
    </location>
</feature>
<organism evidence="2 3">
    <name type="scientific">Tetradesmus obliquus</name>
    <name type="common">Green alga</name>
    <name type="synonym">Acutodesmus obliquus</name>
    <dbReference type="NCBI Taxonomy" id="3088"/>
    <lineage>
        <taxon>Eukaryota</taxon>
        <taxon>Viridiplantae</taxon>
        <taxon>Chlorophyta</taxon>
        <taxon>core chlorophytes</taxon>
        <taxon>Chlorophyceae</taxon>
        <taxon>CS clade</taxon>
        <taxon>Sphaeropleales</taxon>
        <taxon>Scenedesmaceae</taxon>
        <taxon>Tetradesmus</taxon>
    </lineage>
</organism>
<dbReference type="Proteomes" id="UP000256970">
    <property type="component" value="Unassembled WGS sequence"/>
</dbReference>
<protein>
    <submittedName>
        <fullName evidence="2">Uncharacterized protein</fullName>
    </submittedName>
</protein>
<feature type="region of interest" description="Disordered" evidence="1">
    <location>
        <begin position="74"/>
        <end position="134"/>
    </location>
</feature>